<comment type="caution">
    <text evidence="1">The sequence shown here is derived from an EMBL/GenBank/DDBJ whole genome shotgun (WGS) entry which is preliminary data.</text>
</comment>
<dbReference type="AlphaFoldDB" id="X0YZ11"/>
<proteinExistence type="predicted"/>
<dbReference type="EMBL" id="BART01006355">
    <property type="protein sequence ID" value="GAG62034.1"/>
    <property type="molecule type" value="Genomic_DNA"/>
</dbReference>
<protein>
    <submittedName>
        <fullName evidence="1">Uncharacterized protein</fullName>
    </submittedName>
</protein>
<sequence length="187" mass="22156">MKSYNPWQKDREDSVIAINKNIHFIMEALGGGYIYSLEESNYIILRLLDDVSGIDIIWKKDNQIKGIASRVQWEEKPHDNFTIRCKRKSGAETEYKKRLETIGESFGPHLTMQMYCNNREENIFESMAIIKTEDLYLLIITRPDLVHESKSDNFFKYISWDDIRNETDISIFIKRKGEILEREPRLN</sequence>
<gene>
    <name evidence="1" type="ORF">S01H4_14489</name>
</gene>
<reference evidence="1" key="1">
    <citation type="journal article" date="2014" name="Front. Microbiol.">
        <title>High frequency of phylogenetically diverse reductive dehalogenase-homologous genes in deep subseafloor sedimentary metagenomes.</title>
        <authorList>
            <person name="Kawai M."/>
            <person name="Futagami T."/>
            <person name="Toyoda A."/>
            <person name="Takaki Y."/>
            <person name="Nishi S."/>
            <person name="Hori S."/>
            <person name="Arai W."/>
            <person name="Tsubouchi T."/>
            <person name="Morono Y."/>
            <person name="Uchiyama I."/>
            <person name="Ito T."/>
            <person name="Fujiyama A."/>
            <person name="Inagaki F."/>
            <person name="Takami H."/>
        </authorList>
    </citation>
    <scope>NUCLEOTIDE SEQUENCE</scope>
    <source>
        <strain evidence="1">Expedition CK06-06</strain>
    </source>
</reference>
<accession>X0YZ11</accession>
<organism evidence="1">
    <name type="scientific">marine sediment metagenome</name>
    <dbReference type="NCBI Taxonomy" id="412755"/>
    <lineage>
        <taxon>unclassified sequences</taxon>
        <taxon>metagenomes</taxon>
        <taxon>ecological metagenomes</taxon>
    </lineage>
</organism>
<name>X0YZ11_9ZZZZ</name>
<evidence type="ECO:0000313" key="1">
    <source>
        <dbReference type="EMBL" id="GAG62034.1"/>
    </source>
</evidence>